<proteinExistence type="predicted"/>
<feature type="transmembrane region" description="Helical" evidence="1">
    <location>
        <begin position="5"/>
        <end position="24"/>
    </location>
</feature>
<protein>
    <submittedName>
        <fullName evidence="2">Uncharacterized protein</fullName>
    </submittedName>
</protein>
<accession>A0A1V3I8L3</accession>
<keyword evidence="1" id="KW-0472">Membrane</keyword>
<evidence type="ECO:0000313" key="3">
    <source>
        <dbReference type="Proteomes" id="UP000189426"/>
    </source>
</evidence>
<sequence length="120" mass="13915">MKKVIIFNLTTMTMLFIALILDFIEKGINVYTYIALSALTIQSFVFINVLQINKQRKNLEKILEKLIDKELIKLDDASIGDRVIPYSSLHEIEQDDKTKRKVTEIVKQNCNTKITLVIKE</sequence>
<keyword evidence="3" id="KW-1185">Reference proteome</keyword>
<evidence type="ECO:0000256" key="1">
    <source>
        <dbReference type="SAM" id="Phobius"/>
    </source>
</evidence>
<evidence type="ECO:0000313" key="2">
    <source>
        <dbReference type="EMBL" id="OOF36294.1"/>
    </source>
</evidence>
<comment type="caution">
    <text evidence="2">The sequence shown here is derived from an EMBL/GenBank/DDBJ whole genome shotgun (WGS) entry which is preliminary data.</text>
</comment>
<dbReference type="EMBL" id="MLHG01000110">
    <property type="protein sequence ID" value="OOF36294.1"/>
    <property type="molecule type" value="Genomic_DNA"/>
</dbReference>
<keyword evidence="1" id="KW-0812">Transmembrane</keyword>
<gene>
    <name evidence="2" type="ORF">BKK47_11685</name>
</gene>
<dbReference type="Proteomes" id="UP000189426">
    <property type="component" value="Unassembled WGS sequence"/>
</dbReference>
<keyword evidence="1" id="KW-1133">Transmembrane helix</keyword>
<dbReference type="AlphaFoldDB" id="A0A1V3I8L3"/>
<reference evidence="2 3" key="1">
    <citation type="submission" date="2016-10" db="EMBL/GenBank/DDBJ databases">
        <title>Rodentibacter gen. nov. and new species.</title>
        <authorList>
            <person name="Christensen H."/>
        </authorList>
    </citation>
    <scope>NUCLEOTIDE SEQUENCE [LARGE SCALE GENOMIC DNA]</scope>
    <source>
        <strain evidence="2 3">Ppn418</strain>
    </source>
</reference>
<feature type="transmembrane region" description="Helical" evidence="1">
    <location>
        <begin position="30"/>
        <end position="50"/>
    </location>
</feature>
<organism evidence="2 3">
    <name type="scientific">Rodentibacter mrazii</name>
    <dbReference type="NCBI Taxonomy" id="1908257"/>
    <lineage>
        <taxon>Bacteria</taxon>
        <taxon>Pseudomonadati</taxon>
        <taxon>Pseudomonadota</taxon>
        <taxon>Gammaproteobacteria</taxon>
        <taxon>Pasteurellales</taxon>
        <taxon>Pasteurellaceae</taxon>
        <taxon>Rodentibacter</taxon>
    </lineage>
</organism>
<name>A0A1V3I8L3_9PAST</name>
<dbReference type="STRING" id="1908257.BKK47_11685"/>